<evidence type="ECO:0000256" key="1">
    <source>
        <dbReference type="SAM" id="MobiDB-lite"/>
    </source>
</evidence>
<dbReference type="AlphaFoldDB" id="A0A7R9V691"/>
<sequence>MASATAWQARSASLTRATAATAASVGAPIRALLLREPSGFFRQQVLVCRAAPSGTAAGARCLPVPWATEERAPHAPPTHGSGRSGGGGCSAVSGHRAQRRPRVAAAAAGADGAAGSSSHPDDGPMPALRRARPAQLKSVDATPLRDANREFVLGVLTARATRTLITYLQETNLALCYWLVKFQSANPITLSGSWEEISGDAMLRKLLSMPVEDKVWGPEMGAAAGTHVHVNPRDIAQRILQIRAAIATELQQDMADVGEENSAFLRQATRASLEACMGLETEGGSNSREDQEPSGDGQMP</sequence>
<evidence type="ECO:0000313" key="2">
    <source>
        <dbReference type="EMBL" id="CAD8285333.1"/>
    </source>
</evidence>
<feature type="region of interest" description="Disordered" evidence="1">
    <location>
        <begin position="278"/>
        <end position="300"/>
    </location>
</feature>
<feature type="compositionally biased region" description="Low complexity" evidence="1">
    <location>
        <begin position="104"/>
        <end position="118"/>
    </location>
</feature>
<gene>
    <name evidence="2" type="ORF">CEUR00632_LOCUS5371</name>
</gene>
<feature type="region of interest" description="Disordered" evidence="1">
    <location>
        <begin position="70"/>
        <end position="138"/>
    </location>
</feature>
<dbReference type="InterPro" id="IPR038052">
    <property type="entry name" value="Chaperonin_RbcX_sf"/>
</dbReference>
<protein>
    <submittedName>
        <fullName evidence="2">Uncharacterized protein</fullName>
    </submittedName>
</protein>
<dbReference type="SUPFAM" id="SSF158615">
    <property type="entry name" value="RbcX-like"/>
    <property type="match status" value="1"/>
</dbReference>
<accession>A0A7R9V691</accession>
<name>A0A7R9V691_9CHLO</name>
<reference evidence="2" key="1">
    <citation type="submission" date="2021-01" db="EMBL/GenBank/DDBJ databases">
        <authorList>
            <person name="Corre E."/>
            <person name="Pelletier E."/>
            <person name="Niang G."/>
            <person name="Scheremetjew M."/>
            <person name="Finn R."/>
            <person name="Kale V."/>
            <person name="Holt S."/>
            <person name="Cochrane G."/>
            <person name="Meng A."/>
            <person name="Brown T."/>
            <person name="Cohen L."/>
        </authorList>
    </citation>
    <scope>NUCLEOTIDE SEQUENCE</scope>
    <source>
        <strain evidence="2">CCMP219</strain>
    </source>
</reference>
<organism evidence="2">
    <name type="scientific">Chlamydomonas euryale</name>
    <dbReference type="NCBI Taxonomy" id="1486919"/>
    <lineage>
        <taxon>Eukaryota</taxon>
        <taxon>Viridiplantae</taxon>
        <taxon>Chlorophyta</taxon>
        <taxon>core chlorophytes</taxon>
        <taxon>Chlorophyceae</taxon>
        <taxon>CS clade</taxon>
        <taxon>Chlamydomonadales</taxon>
        <taxon>Chlamydomonadaceae</taxon>
        <taxon>Chlamydomonas</taxon>
    </lineage>
</organism>
<dbReference type="EMBL" id="HBEC01011706">
    <property type="protein sequence ID" value="CAD8285333.1"/>
    <property type="molecule type" value="Transcribed_RNA"/>
</dbReference>
<proteinExistence type="predicted"/>
<dbReference type="Gene3D" id="1.10.1200.210">
    <property type="entry name" value="Chaperonin-like RbcX"/>
    <property type="match status" value="1"/>
</dbReference>